<organism evidence="1 2">
    <name type="scientific">Alkalimarinus sediminis</name>
    <dbReference type="NCBI Taxonomy" id="1632866"/>
    <lineage>
        <taxon>Bacteria</taxon>
        <taxon>Pseudomonadati</taxon>
        <taxon>Pseudomonadota</taxon>
        <taxon>Gammaproteobacteria</taxon>
        <taxon>Alteromonadales</taxon>
        <taxon>Alteromonadaceae</taxon>
        <taxon>Alkalimarinus</taxon>
    </lineage>
</organism>
<keyword evidence="2" id="KW-1185">Reference proteome</keyword>
<dbReference type="RefSeq" id="WP_251810218.1">
    <property type="nucleotide sequence ID" value="NZ_CP101527.1"/>
</dbReference>
<dbReference type="EMBL" id="CP101527">
    <property type="protein sequence ID" value="UZW74791.1"/>
    <property type="molecule type" value="Genomic_DNA"/>
</dbReference>
<evidence type="ECO:0000313" key="2">
    <source>
        <dbReference type="Proteomes" id="UP001164472"/>
    </source>
</evidence>
<proteinExistence type="predicted"/>
<dbReference type="AlphaFoldDB" id="A0A9E8HL14"/>
<accession>A0A9E8HL14</accession>
<dbReference type="KEGG" id="asem:NNL22_17495"/>
<gene>
    <name evidence="1" type="ORF">NNL22_17495</name>
</gene>
<sequence length="207" mass="23804">MMSDRQIKRVHHKVYRNGLDQEKVRLITGHVGYLTRVRGNKAQQRSADVVSLKIAPSKATNLAVKPRLPESIKVVNYKDDQVPYIEPLGWVLVYLFKRYPELKHTKGFSDGHIKGDERVLRKGFFETHAYSTIDVGCDGQSQNITIDIVHGRFDANSTRWSVEIFADGGLVRKYICETQDQVVAKLDQQLHKYRLIQLAWDQAQSVR</sequence>
<protein>
    <submittedName>
        <fullName evidence="1">Uncharacterized protein</fullName>
    </submittedName>
</protein>
<evidence type="ECO:0000313" key="1">
    <source>
        <dbReference type="EMBL" id="UZW74791.1"/>
    </source>
</evidence>
<dbReference type="Proteomes" id="UP001164472">
    <property type="component" value="Chromosome"/>
</dbReference>
<name>A0A9E8HL14_9ALTE</name>
<reference evidence="1" key="1">
    <citation type="submission" date="2022-07" db="EMBL/GenBank/DDBJ databases">
        <title>Alkalimarinus sp. nov., isolated from gut of a Alitta virens.</title>
        <authorList>
            <person name="Yang A.I."/>
            <person name="Shin N.-R."/>
        </authorList>
    </citation>
    <scope>NUCLEOTIDE SEQUENCE</scope>
    <source>
        <strain evidence="1">FA028</strain>
    </source>
</reference>